<accession>A0ABT3SQX3</accession>
<sequence length="692" mass="76793">MFMAANWVTVRRYCARSFLTAVVTFAAVSTRAEGELQSIELGRCALENGEEILDCQVSFRVYGKRNEEASNIVLMPSWHNGDSKALFDYGYLGPGGIVDTHNYQVIAIDAFGNGVSSSPSNSLQVPFPEFTIRDMVNAQHRLLLEELGLEHIHAVVGASMGGHQVYEWMMMYPEFASHFVPIEASPWPTFYDYVKERGWMAALDSPLDSPQEIARVTDVISAMDTLLFWTPDYVNRELDEGTFESRFDAMRRHRSKERLIDRASQTRALLSHDIRRNREDLAKRLSRLHHISALAVVFESDMTVIPGPNLELAESLGFDVINISGDCGHFGPNPECYQSDVASHVNEFLKQGNQRHLLRRSLQFDGVSREYFVYVPDGHGDTPLPVVMGLHGLGSTATGFATSYDLNAHAKKNGYIIVYPQGSHFQGVIGDDSTVEPYLISTWNDETSNFTPTEAGPHCTDDRLKYPCPPDCGSCNHCAWTSCNDDSGFLLQVLDEVTREFNTDASRYYIVGNSNGGGMAMRLGCDHPERFAAIGVSIYQMPPGHTCGPASGLPMLHLYGEKDDGVGHDGTATSDGWIYTSAAKNTQDWAGAMNCGNEIETWRTAISEANGLICSAYTNCPNSGQEVASCMDPEAGHEWRGQRITQISASCVTAAQQESLPGQPLCPQPEASDQRWGMDLFWQFFQRYQRLP</sequence>
<dbReference type="PANTHER" id="PTHR32268">
    <property type="entry name" value="HOMOSERINE O-ACETYLTRANSFERASE"/>
    <property type="match status" value="1"/>
</dbReference>
<comment type="caution">
    <text evidence="3">The sequence shown here is derived from an EMBL/GenBank/DDBJ whole genome shotgun (WGS) entry which is preliminary data.</text>
</comment>
<evidence type="ECO:0000313" key="3">
    <source>
        <dbReference type="EMBL" id="MCX2972358.1"/>
    </source>
</evidence>
<dbReference type="Proteomes" id="UP001143307">
    <property type="component" value="Unassembled WGS sequence"/>
</dbReference>
<dbReference type="GO" id="GO:0016787">
    <property type="term" value="F:hydrolase activity"/>
    <property type="evidence" value="ECO:0007669"/>
    <property type="project" value="UniProtKB-KW"/>
</dbReference>
<evidence type="ECO:0000259" key="2">
    <source>
        <dbReference type="Pfam" id="PF00561"/>
    </source>
</evidence>
<keyword evidence="3" id="KW-0378">Hydrolase</keyword>
<gene>
    <name evidence="3" type="ORF">EYC87_01990</name>
</gene>
<dbReference type="SUPFAM" id="SSF53474">
    <property type="entry name" value="alpha/beta-Hydrolases"/>
    <property type="match status" value="2"/>
</dbReference>
<dbReference type="EMBL" id="SHNP01000001">
    <property type="protein sequence ID" value="MCX2972358.1"/>
    <property type="molecule type" value="Genomic_DNA"/>
</dbReference>
<evidence type="ECO:0000313" key="4">
    <source>
        <dbReference type="Proteomes" id="UP001143307"/>
    </source>
</evidence>
<dbReference type="InterPro" id="IPR000073">
    <property type="entry name" value="AB_hydrolase_1"/>
</dbReference>
<organism evidence="3 4">
    <name type="scientific">Candidatus Seongchinamella marina</name>
    <dbReference type="NCBI Taxonomy" id="2518990"/>
    <lineage>
        <taxon>Bacteria</taxon>
        <taxon>Pseudomonadati</taxon>
        <taxon>Pseudomonadota</taxon>
        <taxon>Gammaproteobacteria</taxon>
        <taxon>Cellvibrionales</taxon>
        <taxon>Halieaceae</taxon>
        <taxon>Seongchinamella</taxon>
    </lineage>
</organism>
<feature type="domain" description="AB hydrolase-1" evidence="2">
    <location>
        <begin position="102"/>
        <end position="197"/>
    </location>
</feature>
<dbReference type="InterPro" id="IPR029058">
    <property type="entry name" value="AB_hydrolase_fold"/>
</dbReference>
<proteinExistence type="predicted"/>
<keyword evidence="1" id="KW-0808">Transferase</keyword>
<dbReference type="Pfam" id="PF00561">
    <property type="entry name" value="Abhydrolase_1"/>
    <property type="match status" value="1"/>
</dbReference>
<keyword evidence="4" id="KW-1185">Reference proteome</keyword>
<dbReference type="PANTHER" id="PTHR32268:SF11">
    <property type="entry name" value="HOMOSERINE O-ACETYLTRANSFERASE"/>
    <property type="match status" value="1"/>
</dbReference>
<reference evidence="3" key="1">
    <citation type="submission" date="2019-02" db="EMBL/GenBank/DDBJ databases">
        <authorList>
            <person name="Li S.-H."/>
        </authorList>
    </citation>
    <scope>NUCLEOTIDE SEQUENCE</scope>
    <source>
        <strain evidence="3">IMCC8485</strain>
    </source>
</reference>
<protein>
    <submittedName>
        <fullName evidence="3">Alpha/beta fold hydrolase</fullName>
    </submittedName>
</protein>
<dbReference type="Gene3D" id="3.40.50.1820">
    <property type="entry name" value="alpha/beta hydrolase"/>
    <property type="match status" value="2"/>
</dbReference>
<dbReference type="InterPro" id="IPR008220">
    <property type="entry name" value="HAT_MetX-like"/>
</dbReference>
<name>A0ABT3SQX3_9GAMM</name>
<evidence type="ECO:0000256" key="1">
    <source>
        <dbReference type="ARBA" id="ARBA00022679"/>
    </source>
</evidence>